<reference evidence="8" key="1">
    <citation type="submission" date="2018-07" db="EMBL/GenBank/DDBJ databases">
        <authorList>
            <person name="Quirk P.G."/>
            <person name="Krulwich T.A."/>
        </authorList>
    </citation>
    <scope>NUCLEOTIDE SEQUENCE</scope>
</reference>
<dbReference type="PANTHER" id="PTHR48111:SF76">
    <property type="entry name" value="TWO-COMPONENT RESPONSE REGULATOR"/>
    <property type="match status" value="1"/>
</dbReference>
<evidence type="ECO:0000259" key="7">
    <source>
        <dbReference type="PROSITE" id="PS51755"/>
    </source>
</evidence>
<evidence type="ECO:0000256" key="5">
    <source>
        <dbReference type="ARBA" id="ARBA00023163"/>
    </source>
</evidence>
<dbReference type="Pfam" id="PF00486">
    <property type="entry name" value="Trans_reg_C"/>
    <property type="match status" value="1"/>
</dbReference>
<evidence type="ECO:0000256" key="2">
    <source>
        <dbReference type="ARBA" id="ARBA00023012"/>
    </source>
</evidence>
<dbReference type="PROSITE" id="PS51755">
    <property type="entry name" value="OMPR_PHOB"/>
    <property type="match status" value="1"/>
</dbReference>
<accession>A0A380T9E1</accession>
<dbReference type="InterPro" id="IPR001867">
    <property type="entry name" value="OmpR/PhoB-type_DNA-bd"/>
</dbReference>
<keyword evidence="4" id="KW-0238">DNA-binding</keyword>
<dbReference type="InterPro" id="IPR036388">
    <property type="entry name" value="WH-like_DNA-bd_sf"/>
</dbReference>
<dbReference type="EMBL" id="UIDG01000037">
    <property type="protein sequence ID" value="SUS04415.1"/>
    <property type="molecule type" value="Genomic_DNA"/>
</dbReference>
<evidence type="ECO:0000256" key="4">
    <source>
        <dbReference type="ARBA" id="ARBA00023125"/>
    </source>
</evidence>
<dbReference type="SMART" id="SM00448">
    <property type="entry name" value="REC"/>
    <property type="match status" value="1"/>
</dbReference>
<feature type="domain" description="Response regulatory" evidence="6">
    <location>
        <begin position="25"/>
        <end position="139"/>
    </location>
</feature>
<dbReference type="Pfam" id="PF00072">
    <property type="entry name" value="Response_reg"/>
    <property type="match status" value="1"/>
</dbReference>
<dbReference type="Gene3D" id="6.10.250.690">
    <property type="match status" value="1"/>
</dbReference>
<dbReference type="PROSITE" id="PS50110">
    <property type="entry name" value="RESPONSE_REGULATORY"/>
    <property type="match status" value="1"/>
</dbReference>
<name>A0A380T9E1_9ZZZZ</name>
<dbReference type="GO" id="GO:0006355">
    <property type="term" value="P:regulation of DNA-templated transcription"/>
    <property type="evidence" value="ECO:0007669"/>
    <property type="project" value="InterPro"/>
</dbReference>
<dbReference type="InterPro" id="IPR039420">
    <property type="entry name" value="WalR-like"/>
</dbReference>
<evidence type="ECO:0000313" key="8">
    <source>
        <dbReference type="EMBL" id="SUS04415.1"/>
    </source>
</evidence>
<evidence type="ECO:0000259" key="6">
    <source>
        <dbReference type="PROSITE" id="PS50110"/>
    </source>
</evidence>
<sequence length="248" mass="27596">MGIISANPGAGQPPRQSMDLESDMRILVIEDDAETAGYIAKGLRQAGFFVDVAEDGSDGLFQAVREPYDLAIVDRMLPGLDGLSVVKALRSAGQQTPVLFLSAMGDVKDRVDGLRGGGDDYLVKPFAFSELLARVEGLLRRPVASRPGTVLRVADLELDLRSHRVARKGEPIDLKPREFKLLQYLMEHQGQVVTRTMMLEHVWDCHFDLQTNVIDVHMSRLRHKIDNDDRPQLLHTVRGIGYCLRAPS</sequence>
<evidence type="ECO:0000256" key="1">
    <source>
        <dbReference type="ARBA" id="ARBA00022553"/>
    </source>
</evidence>
<dbReference type="FunFam" id="3.40.50.2300:FF:000002">
    <property type="entry name" value="DNA-binding response regulator PhoP"/>
    <property type="match status" value="1"/>
</dbReference>
<gene>
    <name evidence="8" type="primary">copR</name>
    <name evidence="8" type="ORF">DF3PB_1310003</name>
</gene>
<keyword evidence="2" id="KW-0902">Two-component regulatory system</keyword>
<dbReference type="FunFam" id="1.10.10.10:FF:000005">
    <property type="entry name" value="Two-component system response regulator"/>
    <property type="match status" value="1"/>
</dbReference>
<dbReference type="AlphaFoldDB" id="A0A380T9E1"/>
<dbReference type="PANTHER" id="PTHR48111">
    <property type="entry name" value="REGULATOR OF RPOS"/>
    <property type="match status" value="1"/>
</dbReference>
<protein>
    <submittedName>
        <fullName evidence="8">Transcriptional activator protein CopR</fullName>
    </submittedName>
</protein>
<feature type="domain" description="OmpR/PhoB-type" evidence="7">
    <location>
        <begin position="148"/>
        <end position="246"/>
    </location>
</feature>
<dbReference type="SUPFAM" id="SSF52172">
    <property type="entry name" value="CheY-like"/>
    <property type="match status" value="1"/>
</dbReference>
<dbReference type="CDD" id="cd00383">
    <property type="entry name" value="trans_reg_C"/>
    <property type="match status" value="1"/>
</dbReference>
<dbReference type="SMART" id="SM00862">
    <property type="entry name" value="Trans_reg_C"/>
    <property type="match status" value="1"/>
</dbReference>
<dbReference type="GO" id="GO:0000976">
    <property type="term" value="F:transcription cis-regulatory region binding"/>
    <property type="evidence" value="ECO:0007669"/>
    <property type="project" value="TreeGrafter"/>
</dbReference>
<evidence type="ECO:0000256" key="3">
    <source>
        <dbReference type="ARBA" id="ARBA00023015"/>
    </source>
</evidence>
<dbReference type="GO" id="GO:0032993">
    <property type="term" value="C:protein-DNA complex"/>
    <property type="evidence" value="ECO:0007669"/>
    <property type="project" value="TreeGrafter"/>
</dbReference>
<keyword evidence="3" id="KW-0805">Transcription regulation</keyword>
<dbReference type="Gene3D" id="3.40.50.2300">
    <property type="match status" value="1"/>
</dbReference>
<dbReference type="InterPro" id="IPR001789">
    <property type="entry name" value="Sig_transdc_resp-reg_receiver"/>
</dbReference>
<dbReference type="InterPro" id="IPR011006">
    <property type="entry name" value="CheY-like_superfamily"/>
</dbReference>
<keyword evidence="1" id="KW-0597">Phosphoprotein</keyword>
<dbReference type="Gene3D" id="1.10.10.10">
    <property type="entry name" value="Winged helix-like DNA-binding domain superfamily/Winged helix DNA-binding domain"/>
    <property type="match status" value="1"/>
</dbReference>
<organism evidence="8">
    <name type="scientific">metagenome</name>
    <dbReference type="NCBI Taxonomy" id="256318"/>
    <lineage>
        <taxon>unclassified sequences</taxon>
        <taxon>metagenomes</taxon>
    </lineage>
</organism>
<keyword evidence="5" id="KW-0804">Transcription</keyword>
<dbReference type="GO" id="GO:0000156">
    <property type="term" value="F:phosphorelay response regulator activity"/>
    <property type="evidence" value="ECO:0007669"/>
    <property type="project" value="TreeGrafter"/>
</dbReference>
<dbReference type="GO" id="GO:0005829">
    <property type="term" value="C:cytosol"/>
    <property type="evidence" value="ECO:0007669"/>
    <property type="project" value="TreeGrafter"/>
</dbReference>
<dbReference type="CDD" id="cd19935">
    <property type="entry name" value="REC_OmpR_CusR-like"/>
    <property type="match status" value="1"/>
</dbReference>
<proteinExistence type="predicted"/>